<name>A0AAE0MHH6_9PEZI</name>
<accession>A0AAE0MHH6</accession>
<keyword evidence="4" id="KW-0256">Endoplasmic reticulum</keyword>
<dbReference type="PANTHER" id="PTHR48182">
    <property type="entry name" value="PROTEIN SERAC1"/>
    <property type="match status" value="1"/>
</dbReference>
<reference evidence="7" key="2">
    <citation type="submission" date="2023-06" db="EMBL/GenBank/DDBJ databases">
        <authorList>
            <consortium name="Lawrence Berkeley National Laboratory"/>
            <person name="Haridas S."/>
            <person name="Hensen N."/>
            <person name="Bonometti L."/>
            <person name="Westerberg I."/>
            <person name="Brannstrom I.O."/>
            <person name="Guillou S."/>
            <person name="Cros-Aarteil S."/>
            <person name="Calhoun S."/>
            <person name="Kuo A."/>
            <person name="Mondo S."/>
            <person name="Pangilinan J."/>
            <person name="Riley R."/>
            <person name="Labutti K."/>
            <person name="Andreopoulos B."/>
            <person name="Lipzen A."/>
            <person name="Chen C."/>
            <person name="Yanf M."/>
            <person name="Daum C."/>
            <person name="Ng V."/>
            <person name="Clum A."/>
            <person name="Steindorff A."/>
            <person name="Ohm R."/>
            <person name="Martin F."/>
            <person name="Silar P."/>
            <person name="Natvig D."/>
            <person name="Lalanne C."/>
            <person name="Gautier V."/>
            <person name="Ament-Velasquez S.L."/>
            <person name="Kruys A."/>
            <person name="Hutchinson M.I."/>
            <person name="Powell A.J."/>
            <person name="Barry K."/>
            <person name="Miller A.N."/>
            <person name="Grigoriev I.V."/>
            <person name="Debuchy R."/>
            <person name="Gladieux P."/>
            <person name="Thoren M.H."/>
            <person name="Johannesson H."/>
        </authorList>
    </citation>
    <scope>NUCLEOTIDE SEQUENCE</scope>
    <source>
        <strain evidence="7">CBS 118394</strain>
    </source>
</reference>
<dbReference type="InterPro" id="IPR029058">
    <property type="entry name" value="AB_hydrolase_fold"/>
</dbReference>
<keyword evidence="5" id="KW-0496">Mitochondrion</keyword>
<dbReference type="EMBL" id="JAUEDM010000001">
    <property type="protein sequence ID" value="KAK3331189.1"/>
    <property type="molecule type" value="Genomic_DNA"/>
</dbReference>
<organism evidence="7 8">
    <name type="scientific">Apodospora peruviana</name>
    <dbReference type="NCBI Taxonomy" id="516989"/>
    <lineage>
        <taxon>Eukaryota</taxon>
        <taxon>Fungi</taxon>
        <taxon>Dikarya</taxon>
        <taxon>Ascomycota</taxon>
        <taxon>Pezizomycotina</taxon>
        <taxon>Sordariomycetes</taxon>
        <taxon>Sordariomycetidae</taxon>
        <taxon>Sordariales</taxon>
        <taxon>Lasiosphaeriaceae</taxon>
        <taxon>Apodospora</taxon>
    </lineage>
</organism>
<evidence type="ECO:0000256" key="5">
    <source>
        <dbReference type="ARBA" id="ARBA00023128"/>
    </source>
</evidence>
<dbReference type="AlphaFoldDB" id="A0AAE0MHH6"/>
<evidence type="ECO:0000256" key="2">
    <source>
        <dbReference type="ARBA" id="ARBA00004240"/>
    </source>
</evidence>
<dbReference type="InterPro" id="IPR052374">
    <property type="entry name" value="SERAC1"/>
</dbReference>
<dbReference type="PANTHER" id="PTHR48182:SF2">
    <property type="entry name" value="PROTEIN SERAC1"/>
    <property type="match status" value="1"/>
</dbReference>
<evidence type="ECO:0000313" key="8">
    <source>
        <dbReference type="Proteomes" id="UP001283341"/>
    </source>
</evidence>
<evidence type="ECO:0000313" key="7">
    <source>
        <dbReference type="EMBL" id="KAK3331189.1"/>
    </source>
</evidence>
<dbReference type="GO" id="GO:0005739">
    <property type="term" value="C:mitochondrion"/>
    <property type="evidence" value="ECO:0007669"/>
    <property type="project" value="UniProtKB-SubCell"/>
</dbReference>
<protein>
    <submittedName>
        <fullName evidence="7">Ribonuclease-like protein p/mrp subunit</fullName>
    </submittedName>
</protein>
<dbReference type="GO" id="GO:0005783">
    <property type="term" value="C:endoplasmic reticulum"/>
    <property type="evidence" value="ECO:0007669"/>
    <property type="project" value="UniProtKB-SubCell"/>
</dbReference>
<dbReference type="GO" id="GO:0016020">
    <property type="term" value="C:membrane"/>
    <property type="evidence" value="ECO:0007669"/>
    <property type="project" value="UniProtKB-SubCell"/>
</dbReference>
<keyword evidence="6" id="KW-0472">Membrane</keyword>
<keyword evidence="8" id="KW-1185">Reference proteome</keyword>
<proteinExistence type="predicted"/>
<reference evidence="7" key="1">
    <citation type="journal article" date="2023" name="Mol. Phylogenet. Evol.">
        <title>Genome-scale phylogeny and comparative genomics of the fungal order Sordariales.</title>
        <authorList>
            <person name="Hensen N."/>
            <person name="Bonometti L."/>
            <person name="Westerberg I."/>
            <person name="Brannstrom I.O."/>
            <person name="Guillou S."/>
            <person name="Cros-Aarteil S."/>
            <person name="Calhoun S."/>
            <person name="Haridas S."/>
            <person name="Kuo A."/>
            <person name="Mondo S."/>
            <person name="Pangilinan J."/>
            <person name="Riley R."/>
            <person name="LaButti K."/>
            <person name="Andreopoulos B."/>
            <person name="Lipzen A."/>
            <person name="Chen C."/>
            <person name="Yan M."/>
            <person name="Daum C."/>
            <person name="Ng V."/>
            <person name="Clum A."/>
            <person name="Steindorff A."/>
            <person name="Ohm R.A."/>
            <person name="Martin F."/>
            <person name="Silar P."/>
            <person name="Natvig D.O."/>
            <person name="Lalanne C."/>
            <person name="Gautier V."/>
            <person name="Ament-Velasquez S.L."/>
            <person name="Kruys A."/>
            <person name="Hutchinson M.I."/>
            <person name="Powell A.J."/>
            <person name="Barry K."/>
            <person name="Miller A.N."/>
            <person name="Grigoriev I.V."/>
            <person name="Debuchy R."/>
            <person name="Gladieux P."/>
            <person name="Hiltunen Thoren M."/>
            <person name="Johannesson H."/>
        </authorList>
    </citation>
    <scope>NUCLEOTIDE SEQUENCE</scope>
    <source>
        <strain evidence="7">CBS 118394</strain>
    </source>
</reference>
<gene>
    <name evidence="7" type="ORF">B0H66DRAFT_572982</name>
</gene>
<evidence type="ECO:0000256" key="4">
    <source>
        <dbReference type="ARBA" id="ARBA00022824"/>
    </source>
</evidence>
<comment type="subcellular location">
    <subcellularLocation>
        <location evidence="2">Endoplasmic reticulum</location>
    </subcellularLocation>
    <subcellularLocation>
        <location evidence="3">Membrane</location>
    </subcellularLocation>
    <subcellularLocation>
        <location evidence="1">Mitochondrion</location>
    </subcellularLocation>
</comment>
<evidence type="ECO:0000256" key="1">
    <source>
        <dbReference type="ARBA" id="ARBA00004173"/>
    </source>
</evidence>
<dbReference type="Proteomes" id="UP001283341">
    <property type="component" value="Unassembled WGS sequence"/>
</dbReference>
<evidence type="ECO:0000256" key="6">
    <source>
        <dbReference type="ARBA" id="ARBA00023136"/>
    </source>
</evidence>
<comment type="caution">
    <text evidence="7">The sequence shown here is derived from an EMBL/GenBank/DDBJ whole genome shotgun (WGS) entry which is preliminary data.</text>
</comment>
<dbReference type="SUPFAM" id="SSF53474">
    <property type="entry name" value="alpha/beta-Hydrolases"/>
    <property type="match status" value="1"/>
</dbReference>
<evidence type="ECO:0000256" key="3">
    <source>
        <dbReference type="ARBA" id="ARBA00004370"/>
    </source>
</evidence>
<sequence>MPGFSSMKFRTFSFQKDKATLPAATNNTGQVPKQNLEDKIYGINIVAVHGLGGDARRTWTAKERKVSWLDDPEFLPRFLPRARILTWGYNSSFSSLTGDAPSKEHIHHHAHTLVASLAADRRALTYAKTRTGHKVSHDYKIFTCTYGILFFGTPHHGSDLAKWLGFLKKLGALSSGGVASSKSSLVNALARESETLLNITDYFIPIMKHFNIYFFWETEKTNLFAKKEYIVSRESAAPCHDNTERAGIHADHSGMVKFETPENQGFRMVVDALLRYSEDAPAVIARKLGQAGGGAGQRETA</sequence>